<dbReference type="SUPFAM" id="SSF46689">
    <property type="entry name" value="Homeodomain-like"/>
    <property type="match status" value="1"/>
</dbReference>
<proteinExistence type="predicted"/>
<dbReference type="SMART" id="SM00342">
    <property type="entry name" value="HTH_ARAC"/>
    <property type="match status" value="1"/>
</dbReference>
<evidence type="ECO:0000313" key="5">
    <source>
        <dbReference type="EMBL" id="MCP9611423.1"/>
    </source>
</evidence>
<keyword evidence="3" id="KW-0804">Transcription</keyword>
<dbReference type="InterPro" id="IPR020449">
    <property type="entry name" value="Tscrpt_reg_AraC-type_HTH"/>
</dbReference>
<dbReference type="Proteomes" id="UP001205603">
    <property type="component" value="Unassembled WGS sequence"/>
</dbReference>
<dbReference type="InterPro" id="IPR009057">
    <property type="entry name" value="Homeodomain-like_sf"/>
</dbReference>
<sequence length="293" mass="34440">MKMKDVSFPVINISVIKENMQVDSFNDELSVFEQTPDKYAIGHPLKNEVIMFVLCLKGTFEIELNQSRYVISQNDLFVLMPDTLWQFIYQSPDFKACFIVISRRFLDSFQVDIKKLLPLFFYIMENPQIHLNDEEVATLTEYYSMLKKKVKNPKNSSSEIVYYLAQALAFEINDCYAKRKEGLQIPNSRRVEIAREFTRLVIEEYDRHRDVSYYADRLYISPKHLSVVMKDVSGETAGEWITSYVILQAKVLLKTSNLTIQQISQKLNFANQSFFGKYFKRYTGMTPNEYRTE</sequence>
<comment type="caution">
    <text evidence="5">The sequence shown here is derived from an EMBL/GenBank/DDBJ whole genome shotgun (WGS) entry which is preliminary data.</text>
</comment>
<keyword evidence="6" id="KW-1185">Reference proteome</keyword>
<dbReference type="PANTHER" id="PTHR43280:SF32">
    <property type="entry name" value="TRANSCRIPTIONAL REGULATORY PROTEIN"/>
    <property type="match status" value="1"/>
</dbReference>
<accession>A0ABT1MIB0</accession>
<reference evidence="5 6" key="1">
    <citation type="submission" date="2022-07" db="EMBL/GenBank/DDBJ databases">
        <title>Fecal culturing of patients with breast cancer.</title>
        <authorList>
            <person name="Teng N.M.Y."/>
            <person name="Kiu R."/>
            <person name="Evans R."/>
            <person name="Baker D.J."/>
            <person name="Zenner C."/>
            <person name="Robinson S.D."/>
            <person name="Hall L.J."/>
        </authorList>
    </citation>
    <scope>NUCLEOTIDE SEQUENCE [LARGE SCALE GENOMIC DNA]</scope>
    <source>
        <strain evidence="5 6">LH1063</strain>
    </source>
</reference>
<dbReference type="PANTHER" id="PTHR43280">
    <property type="entry name" value="ARAC-FAMILY TRANSCRIPTIONAL REGULATOR"/>
    <property type="match status" value="1"/>
</dbReference>
<evidence type="ECO:0000313" key="6">
    <source>
        <dbReference type="Proteomes" id="UP001205603"/>
    </source>
</evidence>
<evidence type="ECO:0000256" key="1">
    <source>
        <dbReference type="ARBA" id="ARBA00023015"/>
    </source>
</evidence>
<evidence type="ECO:0000256" key="3">
    <source>
        <dbReference type="ARBA" id="ARBA00023163"/>
    </source>
</evidence>
<protein>
    <submittedName>
        <fullName evidence="5">Helix-turn-helix transcriptional regulator</fullName>
    </submittedName>
</protein>
<dbReference type="EMBL" id="JANDHW010000003">
    <property type="protein sequence ID" value="MCP9611423.1"/>
    <property type="molecule type" value="Genomic_DNA"/>
</dbReference>
<evidence type="ECO:0000259" key="4">
    <source>
        <dbReference type="PROSITE" id="PS01124"/>
    </source>
</evidence>
<dbReference type="RefSeq" id="WP_255026176.1">
    <property type="nucleotide sequence ID" value="NZ_JANDHW010000003.1"/>
</dbReference>
<name>A0ABT1MIB0_9BACT</name>
<keyword evidence="2" id="KW-0238">DNA-binding</keyword>
<keyword evidence="1" id="KW-0805">Transcription regulation</keyword>
<feature type="domain" description="HTH araC/xylS-type" evidence="4">
    <location>
        <begin position="195"/>
        <end position="293"/>
    </location>
</feature>
<dbReference type="Pfam" id="PF12833">
    <property type="entry name" value="HTH_18"/>
    <property type="match status" value="1"/>
</dbReference>
<organism evidence="5 6">
    <name type="scientific">Coprobacter tertius</name>
    <dbReference type="NCBI Taxonomy" id="2944915"/>
    <lineage>
        <taxon>Bacteria</taxon>
        <taxon>Pseudomonadati</taxon>
        <taxon>Bacteroidota</taxon>
        <taxon>Bacteroidia</taxon>
        <taxon>Bacteroidales</taxon>
        <taxon>Barnesiellaceae</taxon>
        <taxon>Coprobacter</taxon>
    </lineage>
</organism>
<dbReference type="PRINTS" id="PR00032">
    <property type="entry name" value="HTHARAC"/>
</dbReference>
<dbReference type="InterPro" id="IPR018060">
    <property type="entry name" value="HTH_AraC"/>
</dbReference>
<dbReference type="PROSITE" id="PS01124">
    <property type="entry name" value="HTH_ARAC_FAMILY_2"/>
    <property type="match status" value="1"/>
</dbReference>
<gene>
    <name evidence="5" type="ORF">NMU02_04885</name>
</gene>
<evidence type="ECO:0000256" key="2">
    <source>
        <dbReference type="ARBA" id="ARBA00023125"/>
    </source>
</evidence>
<dbReference type="Gene3D" id="1.10.10.60">
    <property type="entry name" value="Homeodomain-like"/>
    <property type="match status" value="1"/>
</dbReference>